<dbReference type="RefSeq" id="WP_162938989.1">
    <property type="nucleotide sequence ID" value="NZ_CABMOF010000023.1"/>
</dbReference>
<accession>A0A136Q8M5</accession>
<organism evidence="1 2">
    <name type="scientific">Christensenella minuta</name>
    <dbReference type="NCBI Taxonomy" id="626937"/>
    <lineage>
        <taxon>Bacteria</taxon>
        <taxon>Bacillati</taxon>
        <taxon>Bacillota</taxon>
        <taxon>Clostridia</taxon>
        <taxon>Christensenellales</taxon>
        <taxon>Christensenellaceae</taxon>
        <taxon>Christensenella</taxon>
    </lineage>
</organism>
<sequence length="57" mass="6540">MEKIKQYDAVLLKDGRRAAVVEIYGNQDVFDVDVGSSPKDWDTITVKRDEIEKIIND</sequence>
<reference evidence="1 2" key="1">
    <citation type="submission" date="2016-02" db="EMBL/GenBank/DDBJ databases">
        <authorList>
            <person name="Wen L."/>
            <person name="He K."/>
            <person name="Yang H."/>
        </authorList>
    </citation>
    <scope>NUCLEOTIDE SEQUENCE [LARGE SCALE GENOMIC DNA]</scope>
    <source>
        <strain evidence="1 2">DSM 22607</strain>
    </source>
</reference>
<comment type="caution">
    <text evidence="1">The sequence shown here is derived from an EMBL/GenBank/DDBJ whole genome shotgun (WGS) entry which is preliminary data.</text>
</comment>
<name>A0A136Q8M5_9FIRM</name>
<proteinExistence type="predicted"/>
<keyword evidence="2" id="KW-1185">Reference proteome</keyword>
<dbReference type="Proteomes" id="UP000070366">
    <property type="component" value="Unassembled WGS sequence"/>
</dbReference>
<dbReference type="AlphaFoldDB" id="A0A136Q8M5"/>
<gene>
    <name evidence="1" type="ORF">HMPREF3293_00184</name>
</gene>
<protein>
    <submittedName>
        <fullName evidence="1">Uncharacterized protein</fullName>
    </submittedName>
</protein>
<evidence type="ECO:0000313" key="2">
    <source>
        <dbReference type="Proteomes" id="UP000070366"/>
    </source>
</evidence>
<evidence type="ECO:0000313" key="1">
    <source>
        <dbReference type="EMBL" id="KXK66954.1"/>
    </source>
</evidence>
<dbReference type="STRING" id="626937.HMPREF3293_00184"/>
<dbReference type="EMBL" id="LSZW01000016">
    <property type="protein sequence ID" value="KXK66954.1"/>
    <property type="molecule type" value="Genomic_DNA"/>
</dbReference>